<feature type="region of interest" description="Disordered" evidence="1">
    <location>
        <begin position="67"/>
        <end position="104"/>
    </location>
</feature>
<evidence type="ECO:0000313" key="2">
    <source>
        <dbReference type="EMBL" id="CAB1437262.1"/>
    </source>
</evidence>
<evidence type="ECO:0000256" key="1">
    <source>
        <dbReference type="SAM" id="MobiDB-lite"/>
    </source>
</evidence>
<sequence length="104" mass="12045">MSTAGAREQGRRRLRVWPSVNTWDFEEWPVDEWELPSWRMKPPGLRSLACSDRGCRMKEVREAPAPAYSEDLLHTTSSLASPRPGRRRMGVAVEREPRRRGLDL</sequence>
<protein>
    <submittedName>
        <fullName evidence="2">Uncharacterized protein</fullName>
    </submittedName>
</protein>
<name>A0A9N7UR23_PLEPL</name>
<feature type="compositionally biased region" description="Basic and acidic residues" evidence="1">
    <location>
        <begin position="93"/>
        <end position="104"/>
    </location>
</feature>
<reference evidence="2" key="1">
    <citation type="submission" date="2020-03" db="EMBL/GenBank/DDBJ databases">
        <authorList>
            <person name="Weist P."/>
        </authorList>
    </citation>
    <scope>NUCLEOTIDE SEQUENCE</scope>
</reference>
<organism evidence="2 3">
    <name type="scientific">Pleuronectes platessa</name>
    <name type="common">European plaice</name>
    <dbReference type="NCBI Taxonomy" id="8262"/>
    <lineage>
        <taxon>Eukaryota</taxon>
        <taxon>Metazoa</taxon>
        <taxon>Chordata</taxon>
        <taxon>Craniata</taxon>
        <taxon>Vertebrata</taxon>
        <taxon>Euteleostomi</taxon>
        <taxon>Actinopterygii</taxon>
        <taxon>Neopterygii</taxon>
        <taxon>Teleostei</taxon>
        <taxon>Neoteleostei</taxon>
        <taxon>Acanthomorphata</taxon>
        <taxon>Carangaria</taxon>
        <taxon>Pleuronectiformes</taxon>
        <taxon>Pleuronectoidei</taxon>
        <taxon>Pleuronectidae</taxon>
        <taxon>Pleuronectes</taxon>
    </lineage>
</organism>
<evidence type="ECO:0000313" key="3">
    <source>
        <dbReference type="Proteomes" id="UP001153269"/>
    </source>
</evidence>
<proteinExistence type="predicted"/>
<dbReference type="EMBL" id="CADEAL010002002">
    <property type="protein sequence ID" value="CAB1437262.1"/>
    <property type="molecule type" value="Genomic_DNA"/>
</dbReference>
<dbReference type="Proteomes" id="UP001153269">
    <property type="component" value="Unassembled WGS sequence"/>
</dbReference>
<accession>A0A9N7UR23</accession>
<dbReference type="AlphaFoldDB" id="A0A9N7UR23"/>
<comment type="caution">
    <text evidence="2">The sequence shown here is derived from an EMBL/GenBank/DDBJ whole genome shotgun (WGS) entry which is preliminary data.</text>
</comment>
<keyword evidence="3" id="KW-1185">Reference proteome</keyword>
<gene>
    <name evidence="2" type="ORF">PLEPLA_LOCUS25281</name>
</gene>